<name>A0A2J5Q5K7_9ENTR</name>
<sequence>MKKRTISESGTDICQSGIWVSTATRFTTQVYNIGQNVNDQNIGVHAYCSWTYLFGAPLGGTQKVYSDANNVWRVTNLPYNGYQTGATVSVTCLNLPGAGI</sequence>
<reference evidence="1 2" key="1">
    <citation type="submission" date="2017-11" db="EMBL/GenBank/DDBJ databases">
        <authorList>
            <person name="Han C.G."/>
        </authorList>
    </citation>
    <scope>NUCLEOTIDE SEQUENCE [LARGE SCALE GENOMIC DNA]</scope>
    <source>
        <strain evidence="1 2">A10</strain>
    </source>
</reference>
<evidence type="ECO:0000313" key="1">
    <source>
        <dbReference type="EMBL" id="PLO73255.1"/>
    </source>
</evidence>
<protein>
    <submittedName>
        <fullName evidence="1">Shufflon protein C</fullName>
    </submittedName>
</protein>
<proteinExistence type="predicted"/>
<comment type="caution">
    <text evidence="1">The sequence shown here is derived from an EMBL/GenBank/DDBJ whole genome shotgun (WGS) entry which is preliminary data.</text>
</comment>
<dbReference type="EMBL" id="PIDR01000113">
    <property type="protein sequence ID" value="PLO73255.1"/>
    <property type="molecule type" value="Genomic_DNA"/>
</dbReference>
<evidence type="ECO:0000313" key="2">
    <source>
        <dbReference type="Proteomes" id="UP000234667"/>
    </source>
</evidence>
<accession>A0A2J5Q5K7</accession>
<dbReference type="AlphaFoldDB" id="A0A2J5Q5K7"/>
<gene>
    <name evidence="1" type="ORF">CWN49_06105</name>
</gene>
<dbReference type="Proteomes" id="UP000234667">
    <property type="component" value="Unassembled WGS sequence"/>
</dbReference>
<reference evidence="1 2" key="2">
    <citation type="submission" date="2018-01" db="EMBL/GenBank/DDBJ databases">
        <title>Genomic study of Klebsiella pneumoniae.</title>
        <authorList>
            <person name="Yang Y."/>
            <person name="Bicalho R."/>
        </authorList>
    </citation>
    <scope>NUCLEOTIDE SEQUENCE [LARGE SCALE GENOMIC DNA]</scope>
    <source>
        <strain evidence="1 2">A10</strain>
    </source>
</reference>
<organism evidence="1 2">
    <name type="scientific">Klebsiella michiganensis</name>
    <dbReference type="NCBI Taxonomy" id="1134687"/>
    <lineage>
        <taxon>Bacteria</taxon>
        <taxon>Pseudomonadati</taxon>
        <taxon>Pseudomonadota</taxon>
        <taxon>Gammaproteobacteria</taxon>
        <taxon>Enterobacterales</taxon>
        <taxon>Enterobacteriaceae</taxon>
        <taxon>Klebsiella/Raoultella group</taxon>
        <taxon>Klebsiella</taxon>
    </lineage>
</organism>